<dbReference type="InterPro" id="IPR029063">
    <property type="entry name" value="SAM-dependent_MTases_sf"/>
</dbReference>
<dbReference type="Proteomes" id="UP000557193">
    <property type="component" value="Unassembled WGS sequence"/>
</dbReference>
<keyword evidence="3" id="KW-1185">Reference proteome</keyword>
<dbReference type="SUPFAM" id="SSF53335">
    <property type="entry name" value="S-adenosyl-L-methionine-dependent methyltransferases"/>
    <property type="match status" value="1"/>
</dbReference>
<evidence type="ECO:0000256" key="1">
    <source>
        <dbReference type="ARBA" id="ARBA00023115"/>
    </source>
</evidence>
<dbReference type="Pfam" id="PF01564">
    <property type="entry name" value="Spermine_synth"/>
    <property type="match status" value="1"/>
</dbReference>
<protein>
    <submittedName>
        <fullName evidence="2">Spermidine synthase</fullName>
    </submittedName>
</protein>
<keyword evidence="1" id="KW-0620">Polyamine biosynthesis</keyword>
<accession>A0A7X0BXI8</accession>
<evidence type="ECO:0000313" key="2">
    <source>
        <dbReference type="EMBL" id="MBB6343316.1"/>
    </source>
</evidence>
<dbReference type="Gene3D" id="3.40.50.150">
    <property type="entry name" value="Vaccinia Virus protein VP39"/>
    <property type="match status" value="1"/>
</dbReference>
<organism evidence="2 3">
    <name type="scientific">Pseudomonas fluvialis</name>
    <dbReference type="NCBI Taxonomy" id="1793966"/>
    <lineage>
        <taxon>Bacteria</taxon>
        <taxon>Pseudomonadati</taxon>
        <taxon>Pseudomonadota</taxon>
        <taxon>Gammaproteobacteria</taxon>
        <taxon>Pseudomonadales</taxon>
        <taxon>Pseudomonadaceae</taxon>
        <taxon>Pseudomonas</taxon>
    </lineage>
</organism>
<dbReference type="PANTHER" id="PTHR43317">
    <property type="entry name" value="THERMOSPERMINE SYNTHASE ACAULIS5"/>
    <property type="match status" value="1"/>
</dbReference>
<dbReference type="GO" id="GO:0006596">
    <property type="term" value="P:polyamine biosynthetic process"/>
    <property type="evidence" value="ECO:0007669"/>
    <property type="project" value="UniProtKB-KW"/>
</dbReference>
<comment type="caution">
    <text evidence="2">The sequence shown here is derived from an EMBL/GenBank/DDBJ whole genome shotgun (WGS) entry which is preliminary data.</text>
</comment>
<name>A0A7X0BXI8_9PSED</name>
<reference evidence="2 3" key="1">
    <citation type="submission" date="2020-08" db="EMBL/GenBank/DDBJ databases">
        <title>Functional genomics of gut bacteria from endangered species of beetles.</title>
        <authorList>
            <person name="Carlos-Shanley C."/>
        </authorList>
    </citation>
    <scope>NUCLEOTIDE SEQUENCE [LARGE SCALE GENOMIC DNA]</scope>
    <source>
        <strain evidence="2 3">S00202</strain>
    </source>
</reference>
<dbReference type="CDD" id="cd02440">
    <property type="entry name" value="AdoMet_MTases"/>
    <property type="match status" value="1"/>
</dbReference>
<sequence>MPVTEKLQDERLLAEVQDAYGRVRVVEIGEYRFLEFGDEVEQSCVFTADPSWLEYDYTRAMLIGALCHERAETALFLGLGAGNLTQACLRFLELDDVEVIELRPDVPRLAMEFLGLSDDPRLTIRIGDALELLASAESTDVLFLDLYTDTGPAAGHLAWRFLEDCQQKLNPGGWLVINQWGTDDGKPLGAALLRGLFHRHYWEIPVKDGNVILLIPADLEQELDIAGLRKRAAQLAPRLGYSLDGLIDVMRPAS</sequence>
<dbReference type="RefSeq" id="WP_184685457.1">
    <property type="nucleotide sequence ID" value="NZ_JACHLL010000008.1"/>
</dbReference>
<proteinExistence type="predicted"/>
<gene>
    <name evidence="2" type="ORF">HNP49_003518</name>
</gene>
<dbReference type="EMBL" id="JACHLL010000008">
    <property type="protein sequence ID" value="MBB6343316.1"/>
    <property type="molecule type" value="Genomic_DNA"/>
</dbReference>
<dbReference type="PANTHER" id="PTHR43317:SF1">
    <property type="entry name" value="THERMOSPERMINE SYNTHASE ACAULIS5"/>
    <property type="match status" value="1"/>
</dbReference>
<dbReference type="AlphaFoldDB" id="A0A7X0BXI8"/>
<evidence type="ECO:0000313" key="3">
    <source>
        <dbReference type="Proteomes" id="UP000557193"/>
    </source>
</evidence>